<keyword evidence="10" id="KW-1185">Reference proteome</keyword>
<evidence type="ECO:0000313" key="10">
    <source>
        <dbReference type="Proteomes" id="UP000036958"/>
    </source>
</evidence>
<dbReference type="EMBL" id="LGIA01000011">
    <property type="protein sequence ID" value="KOH46973.1"/>
    <property type="molecule type" value="Genomic_DNA"/>
</dbReference>
<feature type="transmembrane region" description="Helical" evidence="8">
    <location>
        <begin position="161"/>
        <end position="179"/>
    </location>
</feature>
<feature type="transmembrane region" description="Helical" evidence="8">
    <location>
        <begin position="6"/>
        <end position="24"/>
    </location>
</feature>
<keyword evidence="7" id="KW-0460">Magnesium</keyword>
<evidence type="ECO:0000256" key="6">
    <source>
        <dbReference type="ARBA" id="ARBA00023136"/>
    </source>
</evidence>
<evidence type="ECO:0000256" key="7">
    <source>
        <dbReference type="PIRSR" id="PIRSR600715-1"/>
    </source>
</evidence>
<feature type="transmembrane region" description="Helical" evidence="8">
    <location>
        <begin position="102"/>
        <end position="120"/>
    </location>
</feature>
<dbReference type="PROSITE" id="PS01348">
    <property type="entry name" value="MRAY_2"/>
    <property type="match status" value="1"/>
</dbReference>
<dbReference type="Pfam" id="PF00953">
    <property type="entry name" value="Glycos_transf_4"/>
    <property type="match status" value="1"/>
</dbReference>
<dbReference type="EC" id="2.7.8.13" evidence="9"/>
<dbReference type="InterPro" id="IPR000715">
    <property type="entry name" value="Glycosyl_transferase_4"/>
</dbReference>
<gene>
    <name evidence="9" type="ORF">NC99_02120</name>
</gene>
<proteinExistence type="predicted"/>
<organism evidence="9 10">
    <name type="scientific">Sunxiuqinia dokdonensis</name>
    <dbReference type="NCBI Taxonomy" id="1409788"/>
    <lineage>
        <taxon>Bacteria</taxon>
        <taxon>Pseudomonadati</taxon>
        <taxon>Bacteroidota</taxon>
        <taxon>Bacteroidia</taxon>
        <taxon>Marinilabiliales</taxon>
        <taxon>Prolixibacteraceae</taxon>
        <taxon>Sunxiuqinia</taxon>
    </lineage>
</organism>
<dbReference type="GO" id="GO:0044038">
    <property type="term" value="P:cell wall macromolecule biosynthetic process"/>
    <property type="evidence" value="ECO:0007669"/>
    <property type="project" value="TreeGrafter"/>
</dbReference>
<evidence type="ECO:0000256" key="4">
    <source>
        <dbReference type="ARBA" id="ARBA00022692"/>
    </source>
</evidence>
<evidence type="ECO:0000313" key="9">
    <source>
        <dbReference type="EMBL" id="KOH46973.1"/>
    </source>
</evidence>
<protein>
    <submittedName>
        <fullName evidence="9">Phospho-N-acetylmuramoyl-pentapeptide-transferase</fullName>
        <ecNumber evidence="9">2.7.8.13</ecNumber>
    </submittedName>
</protein>
<accession>A0A0L8VF39</accession>
<keyword evidence="7" id="KW-0479">Metal-binding</keyword>
<dbReference type="GO" id="GO:0071555">
    <property type="term" value="P:cell wall organization"/>
    <property type="evidence" value="ECO:0007669"/>
    <property type="project" value="TreeGrafter"/>
</dbReference>
<dbReference type="GO" id="GO:0016780">
    <property type="term" value="F:phosphotransferase activity, for other substituted phosphate groups"/>
    <property type="evidence" value="ECO:0007669"/>
    <property type="project" value="InterPro"/>
</dbReference>
<evidence type="ECO:0000256" key="8">
    <source>
        <dbReference type="SAM" id="Phobius"/>
    </source>
</evidence>
<feature type="binding site" evidence="7">
    <location>
        <position position="153"/>
    </location>
    <ligand>
        <name>Mg(2+)</name>
        <dbReference type="ChEBI" id="CHEBI:18420"/>
    </ligand>
</feature>
<evidence type="ECO:0000256" key="2">
    <source>
        <dbReference type="ARBA" id="ARBA00022475"/>
    </source>
</evidence>
<evidence type="ECO:0000256" key="1">
    <source>
        <dbReference type="ARBA" id="ARBA00004651"/>
    </source>
</evidence>
<feature type="transmembrane region" description="Helical" evidence="8">
    <location>
        <begin position="293"/>
        <end position="317"/>
    </location>
</feature>
<keyword evidence="4 8" id="KW-0812">Transmembrane</keyword>
<dbReference type="OrthoDB" id="9783652at2"/>
<feature type="transmembrane region" description="Helical" evidence="8">
    <location>
        <begin position="211"/>
        <end position="230"/>
    </location>
</feature>
<dbReference type="PATRIC" id="fig|1409788.3.peg.219"/>
<dbReference type="PANTHER" id="PTHR22926">
    <property type="entry name" value="PHOSPHO-N-ACETYLMURAMOYL-PENTAPEPTIDE-TRANSFERASE"/>
    <property type="match status" value="1"/>
</dbReference>
<dbReference type="PANTHER" id="PTHR22926:SF3">
    <property type="entry name" value="UNDECAPRENYL-PHOSPHATE ALPHA-N-ACETYLGLUCOSAMINYL 1-PHOSPHATE TRANSFERASE"/>
    <property type="match status" value="1"/>
</dbReference>
<reference evidence="10" key="1">
    <citation type="submission" date="2015-07" db="EMBL/GenBank/DDBJ databases">
        <title>Genome sequencing of Sunxiuqinia dokdonensis strain SK.</title>
        <authorList>
            <person name="Ahn S."/>
            <person name="Kim B.-C."/>
        </authorList>
    </citation>
    <scope>NUCLEOTIDE SEQUENCE [LARGE SCALE GENOMIC DNA]</scope>
    <source>
        <strain evidence="10">SK</strain>
    </source>
</reference>
<evidence type="ECO:0000256" key="3">
    <source>
        <dbReference type="ARBA" id="ARBA00022679"/>
    </source>
</evidence>
<dbReference type="GO" id="GO:0005886">
    <property type="term" value="C:plasma membrane"/>
    <property type="evidence" value="ECO:0007669"/>
    <property type="project" value="UniProtKB-SubCell"/>
</dbReference>
<dbReference type="InterPro" id="IPR018480">
    <property type="entry name" value="PNAcMuramoyl-5peptid_Trfase_CS"/>
</dbReference>
<feature type="transmembrane region" description="Helical" evidence="8">
    <location>
        <begin position="132"/>
        <end position="149"/>
    </location>
</feature>
<dbReference type="GO" id="GO:0009103">
    <property type="term" value="P:lipopolysaccharide biosynthetic process"/>
    <property type="evidence" value="ECO:0007669"/>
    <property type="project" value="TreeGrafter"/>
</dbReference>
<sequence length="383" mass="41809">MDLTLLLNIIASFAITYLIIPPVVRVSKAKNLMDVPNQRKLNTTVIPTLGGVGVFIAFNISTLVFLPDIKLTELRYLYVAVMMMFFIGLKDDLLVISAKKKFLVQVAASLLLVIMGNYHITQAYGLFGLTELAPWVSIPLSVFILLFLINAINLIDGIDGLAAGIGVLVCSILGTWFFAVGAMSYAIICTSVAASLLAFMRFNLWGGKNKIFMGDTGSLILGITLGTLAITFNELNAVVANPVHFKQAPLVVIGLLIVPITDTIRVFAIRIYQKKSPFSPDNNHIHHLLIKAGLPHLTASGLLLGYTLFFTLMALTVQFYVDITTGFVVLLASSFFAVAVINLKSKQIQAAKYIATEKVKIIRLLPVGVKTDGSRSNFRRKNS</sequence>
<feature type="transmembrane region" description="Helical" evidence="8">
    <location>
        <begin position="185"/>
        <end position="204"/>
    </location>
</feature>
<evidence type="ECO:0000256" key="5">
    <source>
        <dbReference type="ARBA" id="ARBA00022989"/>
    </source>
</evidence>
<dbReference type="CDD" id="cd06853">
    <property type="entry name" value="GT_WecA_like"/>
    <property type="match status" value="1"/>
</dbReference>
<feature type="transmembrane region" description="Helical" evidence="8">
    <location>
        <begin position="45"/>
        <end position="64"/>
    </location>
</feature>
<keyword evidence="5 8" id="KW-1133">Transmembrane helix</keyword>
<keyword evidence="2" id="KW-1003">Cell membrane</keyword>
<feature type="transmembrane region" description="Helical" evidence="8">
    <location>
        <begin position="323"/>
        <end position="343"/>
    </location>
</feature>
<feature type="transmembrane region" description="Helical" evidence="8">
    <location>
        <begin position="250"/>
        <end position="272"/>
    </location>
</feature>
<dbReference type="GO" id="GO:0046872">
    <property type="term" value="F:metal ion binding"/>
    <property type="evidence" value="ECO:0007669"/>
    <property type="project" value="UniProtKB-KW"/>
</dbReference>
<dbReference type="AlphaFoldDB" id="A0A0L8VF39"/>
<dbReference type="Proteomes" id="UP000036958">
    <property type="component" value="Unassembled WGS sequence"/>
</dbReference>
<comment type="caution">
    <text evidence="9">The sequence shown here is derived from an EMBL/GenBank/DDBJ whole genome shotgun (WGS) entry which is preliminary data.</text>
</comment>
<keyword evidence="3 9" id="KW-0808">Transferase</keyword>
<feature type="binding site" evidence="7">
    <location>
        <position position="215"/>
    </location>
    <ligand>
        <name>Mg(2+)</name>
        <dbReference type="ChEBI" id="CHEBI:18420"/>
    </ligand>
</feature>
<comment type="subcellular location">
    <subcellularLocation>
        <location evidence="1">Cell membrane</location>
        <topology evidence="1">Multi-pass membrane protein</topology>
    </subcellularLocation>
</comment>
<dbReference type="STRING" id="1409788.NC99_02120"/>
<feature type="transmembrane region" description="Helical" evidence="8">
    <location>
        <begin position="76"/>
        <end position="95"/>
    </location>
</feature>
<name>A0A0L8VF39_9BACT</name>
<keyword evidence="6 8" id="KW-0472">Membrane</keyword>
<dbReference type="RefSeq" id="WP_053178920.1">
    <property type="nucleotide sequence ID" value="NZ_LGIA01000011.1"/>
</dbReference>
<comment type="cofactor">
    <cofactor evidence="7">
        <name>Mg(2+)</name>
        <dbReference type="ChEBI" id="CHEBI:18420"/>
    </cofactor>
</comment>